<feature type="compositionally biased region" description="Low complexity" evidence="1">
    <location>
        <begin position="46"/>
        <end position="59"/>
    </location>
</feature>
<protein>
    <submittedName>
        <fullName evidence="2">Uncharacterized protein</fullName>
    </submittedName>
</protein>
<comment type="caution">
    <text evidence="2">The sequence shown here is derived from an EMBL/GenBank/DDBJ whole genome shotgun (WGS) entry which is preliminary data.</text>
</comment>
<dbReference type="Proteomes" id="UP001175271">
    <property type="component" value="Unassembled WGS sequence"/>
</dbReference>
<name>A0AA39LGN2_9BILA</name>
<gene>
    <name evidence="2" type="ORF">QR680_001703</name>
</gene>
<feature type="region of interest" description="Disordered" evidence="1">
    <location>
        <begin position="1"/>
        <end position="68"/>
    </location>
</feature>
<evidence type="ECO:0000256" key="1">
    <source>
        <dbReference type="SAM" id="MobiDB-lite"/>
    </source>
</evidence>
<dbReference type="AlphaFoldDB" id="A0AA39LGN2"/>
<dbReference type="EMBL" id="JAUCMV010000005">
    <property type="protein sequence ID" value="KAK0396394.1"/>
    <property type="molecule type" value="Genomic_DNA"/>
</dbReference>
<evidence type="ECO:0000313" key="3">
    <source>
        <dbReference type="Proteomes" id="UP001175271"/>
    </source>
</evidence>
<sequence>MRRGIPEIRTSASAPTLNLSQLSTSKRSSARPSPSLQTKKNPPIKKAASSSKDSPSGSSDSEEPAIPRADIIAKLRSYDHEWFKEICETHPEYFIDSKQYACYERCKR</sequence>
<organism evidence="2 3">
    <name type="scientific">Steinernema hermaphroditum</name>
    <dbReference type="NCBI Taxonomy" id="289476"/>
    <lineage>
        <taxon>Eukaryota</taxon>
        <taxon>Metazoa</taxon>
        <taxon>Ecdysozoa</taxon>
        <taxon>Nematoda</taxon>
        <taxon>Chromadorea</taxon>
        <taxon>Rhabditida</taxon>
        <taxon>Tylenchina</taxon>
        <taxon>Panagrolaimomorpha</taxon>
        <taxon>Strongyloidoidea</taxon>
        <taxon>Steinernematidae</taxon>
        <taxon>Steinernema</taxon>
    </lineage>
</organism>
<evidence type="ECO:0000313" key="2">
    <source>
        <dbReference type="EMBL" id="KAK0396394.1"/>
    </source>
</evidence>
<keyword evidence="3" id="KW-1185">Reference proteome</keyword>
<feature type="compositionally biased region" description="Polar residues" evidence="1">
    <location>
        <begin position="10"/>
        <end position="40"/>
    </location>
</feature>
<accession>A0AA39LGN2</accession>
<reference evidence="2" key="1">
    <citation type="submission" date="2023-06" db="EMBL/GenBank/DDBJ databases">
        <title>Genomic analysis of the entomopathogenic nematode Steinernema hermaphroditum.</title>
        <authorList>
            <person name="Schwarz E.M."/>
            <person name="Heppert J.K."/>
            <person name="Baniya A."/>
            <person name="Schwartz H.T."/>
            <person name="Tan C.-H."/>
            <person name="Antoshechkin I."/>
            <person name="Sternberg P.W."/>
            <person name="Goodrich-Blair H."/>
            <person name="Dillman A.R."/>
        </authorList>
    </citation>
    <scope>NUCLEOTIDE SEQUENCE</scope>
    <source>
        <strain evidence="2">PS9179</strain>
        <tissue evidence="2">Whole animal</tissue>
    </source>
</reference>
<proteinExistence type="predicted"/>